<evidence type="ECO:0000313" key="1">
    <source>
        <dbReference type="EMBL" id="WVT04243.1"/>
    </source>
</evidence>
<dbReference type="Proteomes" id="UP001432360">
    <property type="component" value="Chromosome"/>
</dbReference>
<keyword evidence="2" id="KW-1185">Reference proteome</keyword>
<name>A0ABZ2BB21_9HYPH</name>
<protein>
    <submittedName>
        <fullName evidence="1">Uncharacterized protein</fullName>
    </submittedName>
</protein>
<sequence length="94" mass="10003">MTGNDLNELYGAIISPAASVVIPEHWMPAVHEALAAFRDLPTDIRAFMIVTGIRDCDGLVFDVGAVPHLMPPDGLTRIGEIVESARAAVKAGLH</sequence>
<accession>A0ABZ2BB21</accession>
<gene>
    <name evidence="1" type="ORF">RB548_02160</name>
</gene>
<dbReference type="RefSeq" id="WP_331373426.1">
    <property type="nucleotide sequence ID" value="NZ_CP133148.1"/>
</dbReference>
<dbReference type="EMBL" id="CP133148">
    <property type="protein sequence ID" value="WVT04243.1"/>
    <property type="molecule type" value="Genomic_DNA"/>
</dbReference>
<organism evidence="1 2">
    <name type="scientific">Sinorhizobium chiapasense</name>
    <dbReference type="NCBI Taxonomy" id="501572"/>
    <lineage>
        <taxon>Bacteria</taxon>
        <taxon>Pseudomonadati</taxon>
        <taxon>Pseudomonadota</taxon>
        <taxon>Alphaproteobacteria</taxon>
        <taxon>Hyphomicrobiales</taxon>
        <taxon>Rhizobiaceae</taxon>
        <taxon>Sinorhizobium/Ensifer group</taxon>
        <taxon>Sinorhizobium</taxon>
    </lineage>
</organism>
<proteinExistence type="predicted"/>
<reference evidence="1" key="1">
    <citation type="submission" date="2023-08" db="EMBL/GenBank/DDBJ databases">
        <title>Complete genome sequence of Sinorhizobium chiapanecum ITTG S70 isolated from Acaciella angustissima nodules in Chiapas-Mexico.</title>
        <authorList>
            <person name="Rincon-Rosales R."/>
            <person name="Rogel M.A."/>
            <person name="Rincon-Medina C.I."/>
            <person name="Guerrero G."/>
            <person name="Manzano-Gomez L.A."/>
            <person name="Lopez-Lopez A."/>
            <person name="Rincon Molina F.A."/>
            <person name="Martinez-Romero E."/>
        </authorList>
    </citation>
    <scope>NUCLEOTIDE SEQUENCE</scope>
    <source>
        <strain evidence="1">ITTG S70</strain>
    </source>
</reference>
<evidence type="ECO:0000313" key="2">
    <source>
        <dbReference type="Proteomes" id="UP001432360"/>
    </source>
</evidence>